<proteinExistence type="predicted"/>
<protein>
    <submittedName>
        <fullName evidence="2">Uncharacterized protein</fullName>
    </submittedName>
</protein>
<dbReference type="Proteomes" id="UP000242814">
    <property type="component" value="Unassembled WGS sequence"/>
</dbReference>
<gene>
    <name evidence="2" type="ORF">ACO22_07944</name>
</gene>
<evidence type="ECO:0000256" key="1">
    <source>
        <dbReference type="SAM" id="MobiDB-lite"/>
    </source>
</evidence>
<dbReference type="AlphaFoldDB" id="A0A1D2J391"/>
<dbReference type="EMBL" id="LZYO01000772">
    <property type="protein sequence ID" value="ODH12760.1"/>
    <property type="molecule type" value="Genomic_DNA"/>
</dbReference>
<name>A0A1D2J391_PARBR</name>
<organism evidence="2 3">
    <name type="scientific">Paracoccidioides brasiliensis</name>
    <dbReference type="NCBI Taxonomy" id="121759"/>
    <lineage>
        <taxon>Eukaryota</taxon>
        <taxon>Fungi</taxon>
        <taxon>Dikarya</taxon>
        <taxon>Ascomycota</taxon>
        <taxon>Pezizomycotina</taxon>
        <taxon>Eurotiomycetes</taxon>
        <taxon>Eurotiomycetidae</taxon>
        <taxon>Onygenales</taxon>
        <taxon>Ajellomycetaceae</taxon>
        <taxon>Paracoccidioides</taxon>
    </lineage>
</organism>
<evidence type="ECO:0000313" key="3">
    <source>
        <dbReference type="Proteomes" id="UP000242814"/>
    </source>
</evidence>
<feature type="region of interest" description="Disordered" evidence="1">
    <location>
        <begin position="18"/>
        <end position="72"/>
    </location>
</feature>
<feature type="non-terminal residue" evidence="2">
    <location>
        <position position="1"/>
    </location>
</feature>
<evidence type="ECO:0000313" key="2">
    <source>
        <dbReference type="EMBL" id="ODH12760.1"/>
    </source>
</evidence>
<sequence length="72" mass="7614">YKTNGVGVRAIVGIANRKYGRELKSHSNAAPTKPPSHSPPQSQAGVQPGTSHQPPDMHVCTGSMHVRSMIGL</sequence>
<accession>A0A1D2J391</accession>
<reference evidence="2 3" key="1">
    <citation type="submission" date="2016-06" db="EMBL/GenBank/DDBJ databases">
        <authorList>
            <person name="Kjaerup R.B."/>
            <person name="Dalgaard T.S."/>
            <person name="Juul-Madsen H.R."/>
        </authorList>
    </citation>
    <scope>NUCLEOTIDE SEQUENCE [LARGE SCALE GENOMIC DNA]</scope>
    <source>
        <strain evidence="2 3">Pb300</strain>
    </source>
</reference>
<comment type="caution">
    <text evidence="2">The sequence shown here is derived from an EMBL/GenBank/DDBJ whole genome shotgun (WGS) entry which is preliminary data.</text>
</comment>
<feature type="compositionally biased region" description="Polar residues" evidence="1">
    <location>
        <begin position="39"/>
        <end position="53"/>
    </location>
</feature>